<proteinExistence type="predicted"/>
<feature type="non-terminal residue" evidence="1">
    <location>
        <position position="74"/>
    </location>
</feature>
<protein>
    <submittedName>
        <fullName evidence="1">Uncharacterized protein</fullName>
    </submittedName>
</protein>
<reference evidence="1" key="1">
    <citation type="submission" date="2016-05" db="EMBL/GenBank/DDBJ databases">
        <authorList>
            <person name="Lavstsen T."/>
            <person name="Jespersen J.S."/>
        </authorList>
    </citation>
    <scope>NUCLEOTIDE SEQUENCE</scope>
    <source>
        <tissue evidence="1">Brain</tissue>
    </source>
</reference>
<sequence length="74" mass="8200">GYVTIKQFSKLANIASLALTSLPVELLQGEIVQFVHIEGYVQSVEGQSESSLMNGFGSSHLEQDIHNGWIRQLR</sequence>
<name>A0A1A8HQW4_NOTKU</name>
<evidence type="ECO:0000313" key="1">
    <source>
        <dbReference type="EMBL" id="SBQ85933.1"/>
    </source>
</evidence>
<dbReference type="AlphaFoldDB" id="A0A1A8HQW4"/>
<dbReference type="EMBL" id="HAED01000088">
    <property type="protein sequence ID" value="SBQ85933.1"/>
    <property type="molecule type" value="Transcribed_RNA"/>
</dbReference>
<accession>A0A1A8HQW4</accession>
<reference evidence="1" key="2">
    <citation type="submission" date="2016-06" db="EMBL/GenBank/DDBJ databases">
        <title>The genome of a short-lived fish provides insights into sex chromosome evolution and the genetic control of aging.</title>
        <authorList>
            <person name="Reichwald K."/>
            <person name="Felder M."/>
            <person name="Petzold A."/>
            <person name="Koch P."/>
            <person name="Groth M."/>
            <person name="Platzer M."/>
        </authorList>
    </citation>
    <scope>NUCLEOTIDE SEQUENCE</scope>
    <source>
        <tissue evidence="1">Brain</tissue>
    </source>
</reference>
<organism evidence="1">
    <name type="scientific">Nothobranchius kuhntae</name>
    <name type="common">Beira killifish</name>
    <dbReference type="NCBI Taxonomy" id="321403"/>
    <lineage>
        <taxon>Eukaryota</taxon>
        <taxon>Metazoa</taxon>
        <taxon>Chordata</taxon>
        <taxon>Craniata</taxon>
        <taxon>Vertebrata</taxon>
        <taxon>Euteleostomi</taxon>
        <taxon>Actinopterygii</taxon>
        <taxon>Neopterygii</taxon>
        <taxon>Teleostei</taxon>
        <taxon>Neoteleostei</taxon>
        <taxon>Acanthomorphata</taxon>
        <taxon>Ovalentaria</taxon>
        <taxon>Atherinomorphae</taxon>
        <taxon>Cyprinodontiformes</taxon>
        <taxon>Nothobranchiidae</taxon>
        <taxon>Nothobranchius</taxon>
    </lineage>
</organism>
<feature type="non-terminal residue" evidence="1">
    <location>
        <position position="1"/>
    </location>
</feature>
<gene>
    <name evidence="1" type="primary">Nfu_g_1_009724</name>
</gene>